<gene>
    <name evidence="2" type="ORF">CARN7_0714</name>
</gene>
<evidence type="ECO:0000256" key="1">
    <source>
        <dbReference type="SAM" id="MobiDB-lite"/>
    </source>
</evidence>
<dbReference type="Gene3D" id="1.25.40.10">
    <property type="entry name" value="Tetratricopeptide repeat domain"/>
    <property type="match status" value="1"/>
</dbReference>
<accession>E6QRU1</accession>
<protein>
    <recommendedName>
        <fullName evidence="3">Tetratricopeptide repeat protein</fullName>
    </recommendedName>
</protein>
<dbReference type="EMBL" id="CABR01000058">
    <property type="protein sequence ID" value="CBI09963.1"/>
    <property type="molecule type" value="Genomic_DNA"/>
</dbReference>
<sequence length="195" mass="21420">MTPAAFSQQPDLPPQSPGGNEVAQTDFGEWLDVACLGGMLPPSVAADLQRAAAAYHLDEVAESYLMQAYARAPDHPAVHIALYRFYFYKNRLTEALVVAQRCLTKTAKDLGLPMDWRDMPSDHTVFASHGDNFAAAPRFYLFTLKACAYLNMRLGELAQGAEMVTKLMAMDPGDKLGGSVLRGILDRVGRHDDDE</sequence>
<organism evidence="2">
    <name type="scientific">mine drainage metagenome</name>
    <dbReference type="NCBI Taxonomy" id="410659"/>
    <lineage>
        <taxon>unclassified sequences</taxon>
        <taxon>metagenomes</taxon>
        <taxon>ecological metagenomes</taxon>
    </lineage>
</organism>
<dbReference type="InterPro" id="IPR011990">
    <property type="entry name" value="TPR-like_helical_dom_sf"/>
</dbReference>
<evidence type="ECO:0008006" key="3">
    <source>
        <dbReference type="Google" id="ProtNLM"/>
    </source>
</evidence>
<evidence type="ECO:0000313" key="2">
    <source>
        <dbReference type="EMBL" id="CBI09963.1"/>
    </source>
</evidence>
<feature type="compositionally biased region" description="Polar residues" evidence="1">
    <location>
        <begin position="1"/>
        <end position="10"/>
    </location>
</feature>
<comment type="caution">
    <text evidence="2">The sequence shown here is derived from an EMBL/GenBank/DDBJ whole genome shotgun (WGS) entry which is preliminary data.</text>
</comment>
<name>E6QRU1_9ZZZZ</name>
<feature type="region of interest" description="Disordered" evidence="1">
    <location>
        <begin position="1"/>
        <end position="23"/>
    </location>
</feature>
<reference evidence="2" key="1">
    <citation type="submission" date="2009-10" db="EMBL/GenBank/DDBJ databases">
        <title>Diversity of trophic interactions inside an arsenic-rich microbial ecosystem.</title>
        <authorList>
            <person name="Bertin P.N."/>
            <person name="Heinrich-Salmeron A."/>
            <person name="Pelletier E."/>
            <person name="Goulhen-Chollet F."/>
            <person name="Arsene-Ploetze F."/>
            <person name="Gallien S."/>
            <person name="Calteau A."/>
            <person name="Vallenet D."/>
            <person name="Casiot C."/>
            <person name="Chane-Woon-Ming B."/>
            <person name="Giloteaux L."/>
            <person name="Barakat M."/>
            <person name="Bonnefoy V."/>
            <person name="Bruneel O."/>
            <person name="Chandler M."/>
            <person name="Cleiss J."/>
            <person name="Duran R."/>
            <person name="Elbaz-Poulichet F."/>
            <person name="Fonknechten N."/>
            <person name="Lauga B."/>
            <person name="Mornico D."/>
            <person name="Ortet P."/>
            <person name="Schaeffer C."/>
            <person name="Siguier P."/>
            <person name="Alexander Thil Smith A."/>
            <person name="Van Dorsselaer A."/>
            <person name="Weissenbach J."/>
            <person name="Medigue C."/>
            <person name="Le Paslier D."/>
        </authorList>
    </citation>
    <scope>NUCLEOTIDE SEQUENCE</scope>
</reference>
<proteinExistence type="predicted"/>
<dbReference type="AlphaFoldDB" id="E6QRU1"/>
<dbReference type="SUPFAM" id="SSF48452">
    <property type="entry name" value="TPR-like"/>
    <property type="match status" value="1"/>
</dbReference>